<dbReference type="AlphaFoldDB" id="A0A850R7K6"/>
<dbReference type="InterPro" id="IPR052893">
    <property type="entry name" value="TCS_response_regulator"/>
</dbReference>
<sequence>MLNEAALRPILLVEDNPMDLDLTRRAFARRRLANPIEVARDGQEALDWIPRWEAGEPLPLVVLLDLKLPRVSGLEVLRQLREHPISRDLPVVVLTSSSEDRDIETAYRLHANSYIVKPVNFDTFMEVAAQIELYWCLLNHPPR</sequence>
<dbReference type="SUPFAM" id="SSF52172">
    <property type="entry name" value="CheY-like"/>
    <property type="match status" value="1"/>
</dbReference>
<dbReference type="PANTHER" id="PTHR44520">
    <property type="entry name" value="RESPONSE REGULATOR RCP1-RELATED"/>
    <property type="match status" value="1"/>
</dbReference>
<dbReference type="EMBL" id="JABZEO010000011">
    <property type="protein sequence ID" value="NVZ10679.1"/>
    <property type="molecule type" value="Genomic_DNA"/>
</dbReference>
<feature type="domain" description="Response regulatory" evidence="2">
    <location>
        <begin position="9"/>
        <end position="132"/>
    </location>
</feature>
<dbReference type="SMART" id="SM00448">
    <property type="entry name" value="REC"/>
    <property type="match status" value="1"/>
</dbReference>
<keyword evidence="1" id="KW-0597">Phosphoprotein</keyword>
<evidence type="ECO:0000313" key="3">
    <source>
        <dbReference type="EMBL" id="NVZ10679.1"/>
    </source>
</evidence>
<name>A0A850R7K6_9GAMM</name>
<dbReference type="PANTHER" id="PTHR44520:SF1">
    <property type="entry name" value="TWO-COMPONENT SYSTEM REGULATORY PROTEIN"/>
    <property type="match status" value="1"/>
</dbReference>
<dbReference type="RefSeq" id="WP_176977409.1">
    <property type="nucleotide sequence ID" value="NZ_JABZEO010000011.1"/>
</dbReference>
<evidence type="ECO:0000259" key="2">
    <source>
        <dbReference type="PROSITE" id="PS50110"/>
    </source>
</evidence>
<accession>A0A850R7K6</accession>
<dbReference type="CDD" id="cd17557">
    <property type="entry name" value="REC_Rcp-like"/>
    <property type="match status" value="1"/>
</dbReference>
<dbReference type="InterPro" id="IPR011006">
    <property type="entry name" value="CheY-like_superfamily"/>
</dbReference>
<dbReference type="InterPro" id="IPR001789">
    <property type="entry name" value="Sig_transdc_resp-reg_receiver"/>
</dbReference>
<dbReference type="GO" id="GO:0000160">
    <property type="term" value="P:phosphorelay signal transduction system"/>
    <property type="evidence" value="ECO:0007669"/>
    <property type="project" value="InterPro"/>
</dbReference>
<feature type="modified residue" description="4-aspartylphosphate" evidence="1">
    <location>
        <position position="65"/>
    </location>
</feature>
<keyword evidence="4" id="KW-1185">Reference proteome</keyword>
<evidence type="ECO:0000256" key="1">
    <source>
        <dbReference type="PROSITE-ProRule" id="PRU00169"/>
    </source>
</evidence>
<proteinExistence type="predicted"/>
<protein>
    <submittedName>
        <fullName evidence="3">Response regulator</fullName>
    </submittedName>
</protein>
<evidence type="ECO:0000313" key="4">
    <source>
        <dbReference type="Proteomes" id="UP000592294"/>
    </source>
</evidence>
<dbReference type="Gene3D" id="3.40.50.2300">
    <property type="match status" value="1"/>
</dbReference>
<gene>
    <name evidence="3" type="ORF">HW932_15555</name>
</gene>
<organism evidence="3 4">
    <name type="scientific">Allochromatium humboldtianum</name>
    <dbReference type="NCBI Taxonomy" id="504901"/>
    <lineage>
        <taxon>Bacteria</taxon>
        <taxon>Pseudomonadati</taxon>
        <taxon>Pseudomonadota</taxon>
        <taxon>Gammaproteobacteria</taxon>
        <taxon>Chromatiales</taxon>
        <taxon>Chromatiaceae</taxon>
        <taxon>Allochromatium</taxon>
    </lineage>
</organism>
<dbReference type="PROSITE" id="PS50110">
    <property type="entry name" value="RESPONSE_REGULATORY"/>
    <property type="match status" value="1"/>
</dbReference>
<reference evidence="3 4" key="1">
    <citation type="submission" date="2020-06" db="EMBL/GenBank/DDBJ databases">
        <title>Whole-genome sequence of Allochromatium humboldtianum DSM 21881, type strain.</title>
        <authorList>
            <person name="Kyndt J.A."/>
            <person name="Meyer T.E."/>
        </authorList>
    </citation>
    <scope>NUCLEOTIDE SEQUENCE [LARGE SCALE GENOMIC DNA]</scope>
    <source>
        <strain evidence="3 4">DSM 21881</strain>
    </source>
</reference>
<comment type="caution">
    <text evidence="3">The sequence shown here is derived from an EMBL/GenBank/DDBJ whole genome shotgun (WGS) entry which is preliminary data.</text>
</comment>
<dbReference type="Proteomes" id="UP000592294">
    <property type="component" value="Unassembled WGS sequence"/>
</dbReference>
<dbReference type="Pfam" id="PF00072">
    <property type="entry name" value="Response_reg"/>
    <property type="match status" value="1"/>
</dbReference>